<keyword evidence="5 6" id="KW-0472">Membrane</keyword>
<evidence type="ECO:0000256" key="6">
    <source>
        <dbReference type="SAM" id="Phobius"/>
    </source>
</evidence>
<sequence length="184" mass="20411">MNEIASPGQLRMSYLRWALFTVPLIVVIGSAMGYLSNSGYQNNWFALLAKPALTPPGWVFGVVWPILYVMLGLAIAMVLNARRARGRGIAIALFSLHMLLNFAWSPVFFRLHQVWPAFWIIAAMLISAIVITVLFARIRKAAAWLLVPYMIWLGFAAMLNLTIALDNPDAATLHTPAASTQIDL</sequence>
<organism evidence="7 8">
    <name type="scientific">Flavisphingopyxis soli</name>
    <dbReference type="NCBI Taxonomy" id="2601267"/>
    <lineage>
        <taxon>Bacteria</taxon>
        <taxon>Pseudomonadati</taxon>
        <taxon>Pseudomonadota</taxon>
        <taxon>Alphaproteobacteria</taxon>
        <taxon>Sphingomonadales</taxon>
        <taxon>Sphingopyxidaceae</taxon>
        <taxon>Flavisphingopyxis</taxon>
    </lineage>
</organism>
<keyword evidence="3 6" id="KW-0812">Transmembrane</keyword>
<comment type="subcellular location">
    <subcellularLocation>
        <location evidence="1">Membrane</location>
        <topology evidence="1">Multi-pass membrane protein</topology>
    </subcellularLocation>
</comment>
<gene>
    <name evidence="7" type="ORF">FSZ31_12355</name>
</gene>
<proteinExistence type="inferred from homology"/>
<dbReference type="PIRSF" id="PIRSF005859">
    <property type="entry name" value="PBR"/>
    <property type="match status" value="1"/>
</dbReference>
<dbReference type="GO" id="GO:0033013">
    <property type="term" value="P:tetrapyrrole metabolic process"/>
    <property type="evidence" value="ECO:0007669"/>
    <property type="project" value="UniProtKB-ARBA"/>
</dbReference>
<dbReference type="Gene3D" id="1.20.1260.100">
    <property type="entry name" value="TspO/MBR protein"/>
    <property type="match status" value="1"/>
</dbReference>
<evidence type="ECO:0000256" key="1">
    <source>
        <dbReference type="ARBA" id="ARBA00004141"/>
    </source>
</evidence>
<comment type="caution">
    <text evidence="7">The sequence shown here is derived from an EMBL/GenBank/DDBJ whole genome shotgun (WGS) entry which is preliminary data.</text>
</comment>
<dbReference type="OrthoDB" id="9795496at2"/>
<keyword evidence="8" id="KW-1185">Reference proteome</keyword>
<protein>
    <submittedName>
        <fullName evidence="7">Tryptophan-rich sensory protein</fullName>
    </submittedName>
</protein>
<evidence type="ECO:0000256" key="2">
    <source>
        <dbReference type="ARBA" id="ARBA00007524"/>
    </source>
</evidence>
<feature type="transmembrane region" description="Helical" evidence="6">
    <location>
        <begin position="117"/>
        <end position="136"/>
    </location>
</feature>
<accession>A0A5C6U553</accession>
<comment type="similarity">
    <text evidence="2">Belongs to the TspO/BZRP family.</text>
</comment>
<dbReference type="PANTHER" id="PTHR10057">
    <property type="entry name" value="PERIPHERAL-TYPE BENZODIAZEPINE RECEPTOR"/>
    <property type="match status" value="1"/>
</dbReference>
<evidence type="ECO:0000313" key="8">
    <source>
        <dbReference type="Proteomes" id="UP000321129"/>
    </source>
</evidence>
<dbReference type="AlphaFoldDB" id="A0A5C6U553"/>
<reference evidence="7 8" key="1">
    <citation type="submission" date="2019-08" db="EMBL/GenBank/DDBJ databases">
        <title>Sphingorhabdus soil sp. nov., isolated from arctic soil.</title>
        <authorList>
            <person name="Liu Y."/>
        </authorList>
    </citation>
    <scope>NUCLEOTIDE SEQUENCE [LARGE SCALE GENOMIC DNA]</scope>
    <source>
        <strain evidence="7 8">D-2Q-5-6</strain>
    </source>
</reference>
<dbReference type="GO" id="GO:0016020">
    <property type="term" value="C:membrane"/>
    <property type="evidence" value="ECO:0007669"/>
    <property type="project" value="UniProtKB-SubCell"/>
</dbReference>
<evidence type="ECO:0000256" key="5">
    <source>
        <dbReference type="ARBA" id="ARBA00023136"/>
    </source>
</evidence>
<evidence type="ECO:0000256" key="3">
    <source>
        <dbReference type="ARBA" id="ARBA00022692"/>
    </source>
</evidence>
<evidence type="ECO:0000313" key="7">
    <source>
        <dbReference type="EMBL" id="TXC67760.1"/>
    </source>
</evidence>
<dbReference type="FunFam" id="1.20.1260.100:FF:000001">
    <property type="entry name" value="translocator protein 2"/>
    <property type="match status" value="1"/>
</dbReference>
<dbReference type="RefSeq" id="WP_147123720.1">
    <property type="nucleotide sequence ID" value="NZ_VOPY01000004.1"/>
</dbReference>
<dbReference type="InterPro" id="IPR004307">
    <property type="entry name" value="TspO_MBR"/>
</dbReference>
<feature type="transmembrane region" description="Helical" evidence="6">
    <location>
        <begin position="56"/>
        <end position="79"/>
    </location>
</feature>
<feature type="transmembrane region" description="Helical" evidence="6">
    <location>
        <begin position="143"/>
        <end position="165"/>
    </location>
</feature>
<feature type="transmembrane region" description="Helical" evidence="6">
    <location>
        <begin position="14"/>
        <end position="36"/>
    </location>
</feature>
<dbReference type="EMBL" id="VOPY01000004">
    <property type="protein sequence ID" value="TXC67760.1"/>
    <property type="molecule type" value="Genomic_DNA"/>
</dbReference>
<feature type="transmembrane region" description="Helical" evidence="6">
    <location>
        <begin position="91"/>
        <end position="111"/>
    </location>
</feature>
<dbReference type="Pfam" id="PF03073">
    <property type="entry name" value="TspO_MBR"/>
    <property type="match status" value="1"/>
</dbReference>
<evidence type="ECO:0000256" key="4">
    <source>
        <dbReference type="ARBA" id="ARBA00022989"/>
    </source>
</evidence>
<dbReference type="PANTHER" id="PTHR10057:SF0">
    <property type="entry name" value="TRANSLOCATOR PROTEIN"/>
    <property type="match status" value="1"/>
</dbReference>
<dbReference type="Proteomes" id="UP000321129">
    <property type="component" value="Unassembled WGS sequence"/>
</dbReference>
<name>A0A5C6U553_9SPHN</name>
<keyword evidence="4 6" id="KW-1133">Transmembrane helix</keyword>
<dbReference type="CDD" id="cd15904">
    <property type="entry name" value="TSPO_MBR"/>
    <property type="match status" value="1"/>
</dbReference>
<dbReference type="InterPro" id="IPR038330">
    <property type="entry name" value="TspO/MBR-related_sf"/>
</dbReference>